<evidence type="ECO:0000256" key="18">
    <source>
        <dbReference type="ARBA" id="ARBA00049251"/>
    </source>
</evidence>
<comment type="subcellular location">
    <subcellularLocation>
        <location evidence="1">Peroxisome</location>
    </subcellularLocation>
</comment>
<comment type="catalytic activity">
    <reaction evidence="15">
        <text>(2E)-dodecenoyl-CoA + NADPH + H(+) = dodecanoyl-CoA + NADP(+)</text>
        <dbReference type="Rhea" id="RHEA:44964"/>
        <dbReference type="ChEBI" id="CHEBI:15378"/>
        <dbReference type="ChEBI" id="CHEBI:57330"/>
        <dbReference type="ChEBI" id="CHEBI:57375"/>
        <dbReference type="ChEBI" id="CHEBI:57783"/>
        <dbReference type="ChEBI" id="CHEBI:58349"/>
    </reaction>
    <physiologicalReaction direction="left-to-right" evidence="15">
        <dbReference type="Rhea" id="RHEA:44965"/>
    </physiologicalReaction>
</comment>
<evidence type="ECO:0000256" key="12">
    <source>
        <dbReference type="ARBA" id="ARBA00038622"/>
    </source>
</evidence>
<keyword evidence="5" id="KW-0276">Fatty acid metabolism</keyword>
<dbReference type="Gene3D" id="3.40.50.720">
    <property type="entry name" value="NAD(P)-binding Rossmann-like Domain"/>
    <property type="match status" value="1"/>
</dbReference>
<keyword evidence="3" id="KW-0444">Lipid biosynthesis</keyword>
<evidence type="ECO:0000256" key="13">
    <source>
        <dbReference type="ARBA" id="ARBA00038849"/>
    </source>
</evidence>
<evidence type="ECO:0000256" key="16">
    <source>
        <dbReference type="ARBA" id="ARBA00048686"/>
    </source>
</evidence>
<comment type="catalytic activity">
    <reaction evidence="17">
        <text>(2E)-hexenoyl-CoA + NADPH + H(+) = hexanoyl-CoA + NADP(+)</text>
        <dbReference type="Rhea" id="RHEA:44956"/>
        <dbReference type="ChEBI" id="CHEBI:15378"/>
        <dbReference type="ChEBI" id="CHEBI:57783"/>
        <dbReference type="ChEBI" id="CHEBI:58349"/>
        <dbReference type="ChEBI" id="CHEBI:62077"/>
        <dbReference type="ChEBI" id="CHEBI:62620"/>
    </reaction>
    <physiologicalReaction direction="left-to-right" evidence="17">
        <dbReference type="Rhea" id="RHEA:44957"/>
    </physiologicalReaction>
</comment>
<evidence type="ECO:0000256" key="14">
    <source>
        <dbReference type="ARBA" id="ARBA00041063"/>
    </source>
</evidence>
<comment type="subunit">
    <text evidence="12">Interacts with PEX5, probably required to target it into peroxisomes.</text>
</comment>
<dbReference type="PRINTS" id="PR00080">
    <property type="entry name" value="SDRFAMILY"/>
</dbReference>
<evidence type="ECO:0000313" key="21">
    <source>
        <dbReference type="EMBL" id="WXA93684.1"/>
    </source>
</evidence>
<evidence type="ECO:0000256" key="3">
    <source>
        <dbReference type="ARBA" id="ARBA00022516"/>
    </source>
</evidence>
<comment type="catalytic activity">
    <reaction evidence="18">
        <text>a (2E)-enoyl-CoA + NADPH + H(+) = a 2,3-saturated acyl-CoA + NADP(+)</text>
        <dbReference type="Rhea" id="RHEA:33763"/>
        <dbReference type="ChEBI" id="CHEBI:15378"/>
        <dbReference type="ChEBI" id="CHEBI:57783"/>
        <dbReference type="ChEBI" id="CHEBI:58349"/>
        <dbReference type="ChEBI" id="CHEBI:58856"/>
        <dbReference type="ChEBI" id="CHEBI:65111"/>
        <dbReference type="EC" id="1.3.1.38"/>
    </reaction>
    <physiologicalReaction direction="left-to-right" evidence="18">
        <dbReference type="Rhea" id="RHEA:33764"/>
    </physiologicalReaction>
</comment>
<proteinExistence type="predicted"/>
<evidence type="ECO:0000256" key="10">
    <source>
        <dbReference type="ARBA" id="ARBA00023160"/>
    </source>
</evidence>
<keyword evidence="22" id="KW-1185">Reference proteome</keyword>
<name>A0ABZ2KA12_9BACT</name>
<keyword evidence="9" id="KW-0576">Peroxisome</keyword>
<dbReference type="Proteomes" id="UP001379533">
    <property type="component" value="Chromosome"/>
</dbReference>
<evidence type="ECO:0000256" key="4">
    <source>
        <dbReference type="ARBA" id="ARBA00022553"/>
    </source>
</evidence>
<evidence type="ECO:0000256" key="9">
    <source>
        <dbReference type="ARBA" id="ARBA00023140"/>
    </source>
</evidence>
<evidence type="ECO:0000313" key="22">
    <source>
        <dbReference type="Proteomes" id="UP001379533"/>
    </source>
</evidence>
<protein>
    <recommendedName>
        <fullName evidence="14">Peroxisomal trans-2-enoyl-CoA reductase</fullName>
        <ecNumber evidence="13">1.3.1.38</ecNumber>
    </recommendedName>
</protein>
<dbReference type="InterPro" id="IPR002347">
    <property type="entry name" value="SDR_fam"/>
</dbReference>
<comment type="catalytic activity">
    <reaction evidence="16">
        <text>(2E)-tetradecenoyl-CoA + NADPH + H(+) = tetradecanoyl-CoA + NADP(+)</text>
        <dbReference type="Rhea" id="RHEA:44968"/>
        <dbReference type="ChEBI" id="CHEBI:15378"/>
        <dbReference type="ChEBI" id="CHEBI:57385"/>
        <dbReference type="ChEBI" id="CHEBI:57783"/>
        <dbReference type="ChEBI" id="CHEBI:58349"/>
        <dbReference type="ChEBI" id="CHEBI:61405"/>
    </reaction>
    <physiologicalReaction direction="left-to-right" evidence="16">
        <dbReference type="Rhea" id="RHEA:44969"/>
    </physiologicalReaction>
</comment>
<organism evidence="21 22">
    <name type="scientific">Pendulispora brunnea</name>
    <dbReference type="NCBI Taxonomy" id="2905690"/>
    <lineage>
        <taxon>Bacteria</taxon>
        <taxon>Pseudomonadati</taxon>
        <taxon>Myxococcota</taxon>
        <taxon>Myxococcia</taxon>
        <taxon>Myxococcales</taxon>
        <taxon>Sorangiineae</taxon>
        <taxon>Pendulisporaceae</taxon>
        <taxon>Pendulispora</taxon>
    </lineage>
</organism>
<dbReference type="EMBL" id="CP089982">
    <property type="protein sequence ID" value="WXA93684.1"/>
    <property type="molecule type" value="Genomic_DNA"/>
</dbReference>
<accession>A0ABZ2KA12</accession>
<dbReference type="InterPro" id="IPR036291">
    <property type="entry name" value="NAD(P)-bd_dom_sf"/>
</dbReference>
<evidence type="ECO:0000256" key="11">
    <source>
        <dbReference type="ARBA" id="ARBA00037124"/>
    </source>
</evidence>
<reference evidence="21 22" key="1">
    <citation type="submission" date="2021-12" db="EMBL/GenBank/DDBJ databases">
        <title>Discovery of the Pendulisporaceae a myxobacterial family with distinct sporulation behavior and unique specialized metabolism.</title>
        <authorList>
            <person name="Garcia R."/>
            <person name="Popoff A."/>
            <person name="Bader C.D."/>
            <person name="Loehr J."/>
            <person name="Walesch S."/>
            <person name="Walt C."/>
            <person name="Boldt J."/>
            <person name="Bunk B."/>
            <person name="Haeckl F.J.F.P.J."/>
            <person name="Gunesch A.P."/>
            <person name="Birkelbach J."/>
            <person name="Nuebel U."/>
            <person name="Pietschmann T."/>
            <person name="Bach T."/>
            <person name="Mueller R."/>
        </authorList>
    </citation>
    <scope>NUCLEOTIDE SEQUENCE [LARGE SCALE GENOMIC DNA]</scope>
    <source>
        <strain evidence="21 22">MSr12523</strain>
    </source>
</reference>
<dbReference type="InterPro" id="IPR052388">
    <property type="entry name" value="Peroxisomal_t2-enoyl-CoA_red"/>
</dbReference>
<evidence type="ECO:0000256" key="7">
    <source>
        <dbReference type="ARBA" id="ARBA00023002"/>
    </source>
</evidence>
<keyword evidence="6" id="KW-0521">NADP</keyword>
<evidence type="ECO:0000256" key="17">
    <source>
        <dbReference type="ARBA" id="ARBA00049108"/>
    </source>
</evidence>
<comment type="catalytic activity">
    <reaction evidence="19">
        <text>(2E)-decenoyl-CoA + NADPH + H(+) = decanoyl-CoA + NADP(+)</text>
        <dbReference type="Rhea" id="RHEA:44960"/>
        <dbReference type="ChEBI" id="CHEBI:15378"/>
        <dbReference type="ChEBI" id="CHEBI:57783"/>
        <dbReference type="ChEBI" id="CHEBI:58349"/>
        <dbReference type="ChEBI" id="CHEBI:61406"/>
        <dbReference type="ChEBI" id="CHEBI:61430"/>
    </reaction>
    <physiologicalReaction direction="left-to-right" evidence="19">
        <dbReference type="Rhea" id="RHEA:44961"/>
    </physiologicalReaction>
</comment>
<comment type="catalytic activity">
    <reaction evidence="20">
        <text>(2E)-octenoyl-CoA + NADPH + H(+) = octanoyl-CoA + NADP(+)</text>
        <dbReference type="Rhea" id="RHEA:44952"/>
        <dbReference type="ChEBI" id="CHEBI:15378"/>
        <dbReference type="ChEBI" id="CHEBI:57386"/>
        <dbReference type="ChEBI" id="CHEBI:57783"/>
        <dbReference type="ChEBI" id="CHEBI:58349"/>
        <dbReference type="ChEBI" id="CHEBI:62242"/>
    </reaction>
    <physiologicalReaction direction="left-to-right" evidence="20">
        <dbReference type="Rhea" id="RHEA:44953"/>
    </physiologicalReaction>
</comment>
<evidence type="ECO:0000256" key="5">
    <source>
        <dbReference type="ARBA" id="ARBA00022832"/>
    </source>
</evidence>
<keyword evidence="8" id="KW-0443">Lipid metabolism</keyword>
<evidence type="ECO:0000256" key="2">
    <source>
        <dbReference type="ARBA" id="ARBA00005189"/>
    </source>
</evidence>
<dbReference type="RefSeq" id="WP_394844283.1">
    <property type="nucleotide sequence ID" value="NZ_CP089982.1"/>
</dbReference>
<evidence type="ECO:0000256" key="15">
    <source>
        <dbReference type="ARBA" id="ARBA00047570"/>
    </source>
</evidence>
<dbReference type="EC" id="1.3.1.38" evidence="13"/>
<keyword evidence="10" id="KW-0275">Fatty acid biosynthesis</keyword>
<dbReference type="PRINTS" id="PR00081">
    <property type="entry name" value="GDHRDH"/>
</dbReference>
<evidence type="ECO:0000256" key="20">
    <source>
        <dbReference type="ARBA" id="ARBA00049559"/>
    </source>
</evidence>
<evidence type="ECO:0000256" key="19">
    <source>
        <dbReference type="ARBA" id="ARBA00049386"/>
    </source>
</evidence>
<evidence type="ECO:0000256" key="1">
    <source>
        <dbReference type="ARBA" id="ARBA00004275"/>
    </source>
</evidence>
<dbReference type="Pfam" id="PF13561">
    <property type="entry name" value="adh_short_C2"/>
    <property type="match status" value="1"/>
</dbReference>
<dbReference type="PANTHER" id="PTHR24317:SF7">
    <property type="entry name" value="PEROXISOMAL TRANS-2-ENOYL-COA REDUCTASE"/>
    <property type="match status" value="1"/>
</dbReference>
<evidence type="ECO:0000256" key="6">
    <source>
        <dbReference type="ARBA" id="ARBA00022857"/>
    </source>
</evidence>
<comment type="function">
    <text evidence="11">Participates in chain elongation of fatty acids. Catalyzes the reduction of trans-2-enoyl-CoAs of varying chain lengths from 6:1 to 16:1, having maximum activity with 10:1 CoA. Has no 2,4-dienoyl-CoA reductase activity.</text>
</comment>
<dbReference type="SUPFAM" id="SSF51735">
    <property type="entry name" value="NAD(P)-binding Rossmann-fold domains"/>
    <property type="match status" value="1"/>
</dbReference>
<sequence length="264" mass="27824">MGTIFRSGLFDGHVAVVTGGGSGIGLAIATGLGELGAKVAILGRKAERLEGAKKELEQRGIAVHAAVCDIREVEQIASAVDGIAAALGPATILVNNAGGQFPTTAEQVTPRGWEAVVRNNLNGTFFMTQAVATKHMIPARRGRILNIIANVRRGFPGMVHTGAARAGVENMTKTLAVEWAQHNIQVNAIAPGVIKSSGTDQYPPELLELSRLRTPMKRHGSPEEVANLAVYLASDAASFVTGETWYIDGGANLWGDNWTIPDPT</sequence>
<keyword evidence="7" id="KW-0560">Oxidoreductase</keyword>
<comment type="pathway">
    <text evidence="2">Lipid metabolism.</text>
</comment>
<keyword evidence="4" id="KW-0597">Phosphoprotein</keyword>
<evidence type="ECO:0000256" key="8">
    <source>
        <dbReference type="ARBA" id="ARBA00023098"/>
    </source>
</evidence>
<dbReference type="PANTHER" id="PTHR24317">
    <property type="entry name" value="PEROXISOMAL TRANS-2-ENOYL-COA REDUCTASE"/>
    <property type="match status" value="1"/>
</dbReference>
<gene>
    <name evidence="21" type="ORF">LZC95_45430</name>
</gene>